<evidence type="ECO:0000256" key="1">
    <source>
        <dbReference type="ARBA" id="ARBA00022741"/>
    </source>
</evidence>
<dbReference type="InterPro" id="IPR011990">
    <property type="entry name" value="TPR-like_helical_dom_sf"/>
</dbReference>
<dbReference type="GO" id="GO:0003677">
    <property type="term" value="F:DNA binding"/>
    <property type="evidence" value="ECO:0007669"/>
    <property type="project" value="InterPro"/>
</dbReference>
<dbReference type="SMART" id="SM00421">
    <property type="entry name" value="HTH_LUXR"/>
    <property type="match status" value="1"/>
</dbReference>
<dbReference type="PANTHER" id="PTHR16305">
    <property type="entry name" value="TESTICULAR SOLUBLE ADENYLYL CYCLASE"/>
    <property type="match status" value="1"/>
</dbReference>
<dbReference type="Proteomes" id="UP000658320">
    <property type="component" value="Unassembled WGS sequence"/>
</dbReference>
<reference evidence="4" key="1">
    <citation type="journal article" date="2014" name="Int. J. Syst. Evol. Microbiol.">
        <title>Complete genome sequence of Corynebacterium casei LMG S-19264T (=DSM 44701T), isolated from a smear-ripened cheese.</title>
        <authorList>
            <consortium name="US DOE Joint Genome Institute (JGI-PGF)"/>
            <person name="Walter F."/>
            <person name="Albersmeier A."/>
            <person name="Kalinowski J."/>
            <person name="Ruckert C."/>
        </authorList>
    </citation>
    <scope>NUCLEOTIDE SEQUENCE</scope>
    <source>
        <strain evidence="4">JCM 4346</strain>
    </source>
</reference>
<proteinExistence type="predicted"/>
<dbReference type="Pfam" id="PF13191">
    <property type="entry name" value="AAA_16"/>
    <property type="match status" value="1"/>
</dbReference>
<keyword evidence="5" id="KW-1185">Reference proteome</keyword>
<evidence type="ECO:0000259" key="3">
    <source>
        <dbReference type="PROSITE" id="PS50043"/>
    </source>
</evidence>
<evidence type="ECO:0000256" key="2">
    <source>
        <dbReference type="ARBA" id="ARBA00022840"/>
    </source>
</evidence>
<dbReference type="Gene3D" id="1.25.40.10">
    <property type="entry name" value="Tetratricopeptide repeat domain"/>
    <property type="match status" value="1"/>
</dbReference>
<comment type="caution">
    <text evidence="4">The sequence shown here is derived from an EMBL/GenBank/DDBJ whole genome shotgun (WGS) entry which is preliminary data.</text>
</comment>
<dbReference type="PANTHER" id="PTHR16305:SF35">
    <property type="entry name" value="TRANSCRIPTIONAL ACTIVATOR DOMAIN"/>
    <property type="match status" value="1"/>
</dbReference>
<evidence type="ECO:0000313" key="5">
    <source>
        <dbReference type="Proteomes" id="UP000658320"/>
    </source>
</evidence>
<protein>
    <submittedName>
        <fullName evidence="4">Transcriptional regulator</fullName>
    </submittedName>
</protein>
<dbReference type="SUPFAM" id="SSF46894">
    <property type="entry name" value="C-terminal effector domain of the bipartite response regulators"/>
    <property type="match status" value="1"/>
</dbReference>
<dbReference type="GO" id="GO:0005737">
    <property type="term" value="C:cytoplasm"/>
    <property type="evidence" value="ECO:0007669"/>
    <property type="project" value="TreeGrafter"/>
</dbReference>
<dbReference type="PROSITE" id="PS50043">
    <property type="entry name" value="HTH_LUXR_2"/>
    <property type="match status" value="1"/>
</dbReference>
<sequence>MPGGRLAGRAAERAELTDLLDGIRSGAGRVLALRGEPGVGKSALLRHAAQHAAPAKVLRATGAEPETNLAFAALHQLLRPVAGLTDALPGPQRDAVRGALGLAAPPAVQDRFLVAAGVLSLLAEAGRPHGLLCVIDDFHWVDRASADALLFAARRLDTDGVGLLIATRDTPDTRYALRDLPERRLTGLDVADAAGALAAWAAVEPSPRVAALIAEATGGNPLALREIAELLTAGQLTGHEPLPDPLPLGEGVTAVYGGRLAALPTGTRRVLLAAALDGRGDPRVVLAAAARLGAPEHALEPAEAAGLVAAGPAAITFRHPLIRSAVHAAASPADRRAAHEALAAVLGAAGDADRRAGHLAAAAIGPDEEIAAALAAAADRARARGGHADAADALTRAAQLTPDPAARARRLTDAAVAAWLGGRPGQAHSALAAAGETATDPGLLAELAQLRGRFALNSGDAAEALRILLAAADQAPDRLELLADAAEAAAYVGDTDATVRVGRRAEALSEPQPPGSADAFVRDVLAGSGALQGGDPERGVPLLRRALAAVPDDAGEAATLLWAAAAASLLGEGDAAAAYGARAGAVARVSGMAGTLPVVLENAATAERMNSRFALSAALSTEGLALAREAGISNSAAAHLANLAVCAAVRGQEDACRTHARQALAIAIPHRLGLRVGVASYALGVLDLGLGRFAQAHERLTALADAGPGAGHPVVVWGSVADRVEAAVAVGDEAAARTAVAFLERWSAHADSARSRALLARCRALVAEDDTAVSLLHEALGHLAGDSGAAYDQARTALLLGERLRRARRVGEARGHLRQAMEVFQRLAAEPWERRARGELRAAGESVDRPAPDALAALTPQELRIARLVAQGASNREVAAQLFLSPRTVEYHLYKVYPKLGISSRAELTRLLR</sequence>
<dbReference type="GO" id="GO:0005524">
    <property type="term" value="F:ATP binding"/>
    <property type="evidence" value="ECO:0007669"/>
    <property type="project" value="UniProtKB-KW"/>
</dbReference>
<dbReference type="PRINTS" id="PR00038">
    <property type="entry name" value="HTHLUXR"/>
</dbReference>
<dbReference type="InterPro" id="IPR016032">
    <property type="entry name" value="Sig_transdc_resp-reg_C-effctor"/>
</dbReference>
<dbReference type="AlphaFoldDB" id="A0A918BT47"/>
<dbReference type="GO" id="GO:0004016">
    <property type="term" value="F:adenylate cyclase activity"/>
    <property type="evidence" value="ECO:0007669"/>
    <property type="project" value="TreeGrafter"/>
</dbReference>
<dbReference type="GO" id="GO:0006355">
    <property type="term" value="P:regulation of DNA-templated transcription"/>
    <property type="evidence" value="ECO:0007669"/>
    <property type="project" value="InterPro"/>
</dbReference>
<organism evidence="4 5">
    <name type="scientific">Streptomyces aurantiogriseus</name>
    <dbReference type="NCBI Taxonomy" id="66870"/>
    <lineage>
        <taxon>Bacteria</taxon>
        <taxon>Bacillati</taxon>
        <taxon>Actinomycetota</taxon>
        <taxon>Actinomycetes</taxon>
        <taxon>Kitasatosporales</taxon>
        <taxon>Streptomycetaceae</taxon>
        <taxon>Streptomyces</taxon>
    </lineage>
</organism>
<reference evidence="4" key="2">
    <citation type="submission" date="2020-09" db="EMBL/GenBank/DDBJ databases">
        <authorList>
            <person name="Sun Q."/>
            <person name="Ohkuma M."/>
        </authorList>
    </citation>
    <scope>NUCLEOTIDE SEQUENCE</scope>
    <source>
        <strain evidence="4">JCM 4346</strain>
    </source>
</reference>
<gene>
    <name evidence="4" type="ORF">GCM10010251_00890</name>
</gene>
<dbReference type="CDD" id="cd06170">
    <property type="entry name" value="LuxR_C_like"/>
    <property type="match status" value="1"/>
</dbReference>
<dbReference type="InterPro" id="IPR036388">
    <property type="entry name" value="WH-like_DNA-bd_sf"/>
</dbReference>
<feature type="domain" description="HTH luxR-type" evidence="3">
    <location>
        <begin position="851"/>
        <end position="913"/>
    </location>
</feature>
<dbReference type="Gene3D" id="1.10.10.10">
    <property type="entry name" value="Winged helix-like DNA-binding domain superfamily/Winged helix DNA-binding domain"/>
    <property type="match status" value="1"/>
</dbReference>
<dbReference type="Pfam" id="PF00196">
    <property type="entry name" value="GerE"/>
    <property type="match status" value="1"/>
</dbReference>
<name>A0A918BT47_9ACTN</name>
<dbReference type="SUPFAM" id="SSF52540">
    <property type="entry name" value="P-loop containing nucleoside triphosphate hydrolases"/>
    <property type="match status" value="1"/>
</dbReference>
<keyword evidence="2" id="KW-0067">ATP-binding</keyword>
<dbReference type="SUPFAM" id="SSF48452">
    <property type="entry name" value="TPR-like"/>
    <property type="match status" value="1"/>
</dbReference>
<dbReference type="EMBL" id="BMSX01000001">
    <property type="protein sequence ID" value="GGQ90528.1"/>
    <property type="molecule type" value="Genomic_DNA"/>
</dbReference>
<dbReference type="InterPro" id="IPR000792">
    <property type="entry name" value="Tscrpt_reg_LuxR_C"/>
</dbReference>
<accession>A0A918BT47</accession>
<keyword evidence="1" id="KW-0547">Nucleotide-binding</keyword>
<dbReference type="InterPro" id="IPR027417">
    <property type="entry name" value="P-loop_NTPase"/>
</dbReference>
<dbReference type="InterPro" id="IPR041664">
    <property type="entry name" value="AAA_16"/>
</dbReference>
<dbReference type="RefSeq" id="WP_189931088.1">
    <property type="nucleotide sequence ID" value="NZ_BMSX01000001.1"/>
</dbReference>
<evidence type="ECO:0000313" key="4">
    <source>
        <dbReference type="EMBL" id="GGQ90528.1"/>
    </source>
</evidence>